<accession>A0ABR8IYS3</accession>
<keyword evidence="1" id="KW-0547">Nucleotide-binding</keyword>
<dbReference type="InterPro" id="IPR017871">
    <property type="entry name" value="ABC_transporter-like_CS"/>
</dbReference>
<dbReference type="PANTHER" id="PTHR43582">
    <property type="entry name" value="LINEARMYCIN RESISTANCE ATP-BINDING PROTEIN LNRL"/>
    <property type="match status" value="1"/>
</dbReference>
<dbReference type="GO" id="GO:0005524">
    <property type="term" value="F:ATP binding"/>
    <property type="evidence" value="ECO:0007669"/>
    <property type="project" value="UniProtKB-KW"/>
</dbReference>
<dbReference type="EMBL" id="JACJTQ010000005">
    <property type="protein sequence ID" value="MBD2691217.1"/>
    <property type="molecule type" value="Genomic_DNA"/>
</dbReference>
<dbReference type="PROSITE" id="PS00211">
    <property type="entry name" value="ABC_TRANSPORTER_1"/>
    <property type="match status" value="1"/>
</dbReference>
<dbReference type="PANTHER" id="PTHR43582:SF2">
    <property type="entry name" value="LINEARMYCIN RESISTANCE ATP-BINDING PROTEIN LNRL"/>
    <property type="match status" value="1"/>
</dbReference>
<organism evidence="4 5">
    <name type="scientific">Anabaena catenula FACHB-362</name>
    <dbReference type="NCBI Taxonomy" id="2692877"/>
    <lineage>
        <taxon>Bacteria</taxon>
        <taxon>Bacillati</taxon>
        <taxon>Cyanobacteriota</taxon>
        <taxon>Cyanophyceae</taxon>
        <taxon>Nostocales</taxon>
        <taxon>Nostocaceae</taxon>
        <taxon>Anabaena</taxon>
    </lineage>
</organism>
<evidence type="ECO:0000256" key="1">
    <source>
        <dbReference type="ARBA" id="ARBA00022741"/>
    </source>
</evidence>
<sequence>MTKLTGRTEFAEIPAQVPKSVILQTLELTRRFDKFTAVDALNISVASGEVFGLLGPNGAGKSTVIKMLTTLLPPSSGKAYLAGYDVTRQPESVRRVIGYVPQALSADGSLTGYENLLIFSKLYDIPSRRRKQQIAEVLEFMGLEDAAHRLVSTYSGGMIRKLEIAQAILHQPQILFLDEPTVGLDPVARSQVWQLMEQLRIEYGTTIFLTTHFLEEADSLCNRVVIMNQGKEIITGSPTELKAAIEKPDATLDDVFIHYAGNQLVSGVSYRETARTRRTTQRLG</sequence>
<dbReference type="Proteomes" id="UP000660381">
    <property type="component" value="Unassembled WGS sequence"/>
</dbReference>
<dbReference type="InterPro" id="IPR003593">
    <property type="entry name" value="AAA+_ATPase"/>
</dbReference>
<keyword evidence="2 4" id="KW-0067">ATP-binding</keyword>
<dbReference type="Gene3D" id="3.40.50.300">
    <property type="entry name" value="P-loop containing nucleotide triphosphate hydrolases"/>
    <property type="match status" value="1"/>
</dbReference>
<dbReference type="Pfam" id="PF00005">
    <property type="entry name" value="ABC_tran"/>
    <property type="match status" value="1"/>
</dbReference>
<comment type="caution">
    <text evidence="4">The sequence shown here is derived from an EMBL/GenBank/DDBJ whole genome shotgun (WGS) entry which is preliminary data.</text>
</comment>
<reference evidence="4 5" key="1">
    <citation type="journal article" date="2020" name="ISME J.">
        <title>Comparative genomics reveals insights into cyanobacterial evolution and habitat adaptation.</title>
        <authorList>
            <person name="Chen M.Y."/>
            <person name="Teng W.K."/>
            <person name="Zhao L."/>
            <person name="Hu C.X."/>
            <person name="Zhou Y.K."/>
            <person name="Han B.P."/>
            <person name="Song L.R."/>
            <person name="Shu W.S."/>
        </authorList>
    </citation>
    <scope>NUCLEOTIDE SEQUENCE [LARGE SCALE GENOMIC DNA]</scope>
    <source>
        <strain evidence="4 5">FACHB-362</strain>
    </source>
</reference>
<proteinExistence type="predicted"/>
<protein>
    <submittedName>
        <fullName evidence="4">ATP-binding cassette domain-containing protein</fullName>
    </submittedName>
</protein>
<feature type="domain" description="ABC transporter" evidence="3">
    <location>
        <begin position="23"/>
        <end position="254"/>
    </location>
</feature>
<keyword evidence="5" id="KW-1185">Reference proteome</keyword>
<dbReference type="RefSeq" id="WP_190905733.1">
    <property type="nucleotide sequence ID" value="NZ_JACJTQ010000005.1"/>
</dbReference>
<dbReference type="InterPro" id="IPR003439">
    <property type="entry name" value="ABC_transporter-like_ATP-bd"/>
</dbReference>
<dbReference type="SMART" id="SM00382">
    <property type="entry name" value="AAA"/>
    <property type="match status" value="1"/>
</dbReference>
<evidence type="ECO:0000313" key="5">
    <source>
        <dbReference type="Proteomes" id="UP000660381"/>
    </source>
</evidence>
<evidence type="ECO:0000313" key="4">
    <source>
        <dbReference type="EMBL" id="MBD2691217.1"/>
    </source>
</evidence>
<evidence type="ECO:0000259" key="3">
    <source>
        <dbReference type="PROSITE" id="PS50893"/>
    </source>
</evidence>
<gene>
    <name evidence="4" type="ORF">H6G68_05485</name>
</gene>
<dbReference type="InterPro" id="IPR027417">
    <property type="entry name" value="P-loop_NTPase"/>
</dbReference>
<dbReference type="PROSITE" id="PS50893">
    <property type="entry name" value="ABC_TRANSPORTER_2"/>
    <property type="match status" value="1"/>
</dbReference>
<evidence type="ECO:0000256" key="2">
    <source>
        <dbReference type="ARBA" id="ARBA00022840"/>
    </source>
</evidence>
<dbReference type="SUPFAM" id="SSF52540">
    <property type="entry name" value="P-loop containing nucleoside triphosphate hydrolases"/>
    <property type="match status" value="1"/>
</dbReference>
<name>A0ABR8IYS3_9NOST</name>